<dbReference type="EMBL" id="MNPL01007268">
    <property type="protein sequence ID" value="OQR74847.1"/>
    <property type="molecule type" value="Genomic_DNA"/>
</dbReference>
<dbReference type="Proteomes" id="UP000192247">
    <property type="component" value="Unassembled WGS sequence"/>
</dbReference>
<keyword evidence="3" id="KW-1185">Reference proteome</keyword>
<organism evidence="2 3">
    <name type="scientific">Tropilaelaps mercedesae</name>
    <dbReference type="NCBI Taxonomy" id="418985"/>
    <lineage>
        <taxon>Eukaryota</taxon>
        <taxon>Metazoa</taxon>
        <taxon>Ecdysozoa</taxon>
        <taxon>Arthropoda</taxon>
        <taxon>Chelicerata</taxon>
        <taxon>Arachnida</taxon>
        <taxon>Acari</taxon>
        <taxon>Parasitiformes</taxon>
        <taxon>Mesostigmata</taxon>
        <taxon>Gamasina</taxon>
        <taxon>Dermanyssoidea</taxon>
        <taxon>Laelapidae</taxon>
        <taxon>Tropilaelaps</taxon>
    </lineage>
</organism>
<dbReference type="InParanoid" id="A0A1V9XMY3"/>
<dbReference type="PROSITE" id="PS50004">
    <property type="entry name" value="C2"/>
    <property type="match status" value="1"/>
</dbReference>
<evidence type="ECO:0000313" key="3">
    <source>
        <dbReference type="Proteomes" id="UP000192247"/>
    </source>
</evidence>
<dbReference type="OrthoDB" id="270970at2759"/>
<dbReference type="SMART" id="SM00239">
    <property type="entry name" value="C2"/>
    <property type="match status" value="1"/>
</dbReference>
<protein>
    <recommendedName>
        <fullName evidence="1">C2 domain-containing protein</fullName>
    </recommendedName>
</protein>
<evidence type="ECO:0000313" key="2">
    <source>
        <dbReference type="EMBL" id="OQR74847.1"/>
    </source>
</evidence>
<name>A0A1V9XMY3_9ACAR</name>
<dbReference type="InterPro" id="IPR000008">
    <property type="entry name" value="C2_dom"/>
</dbReference>
<dbReference type="SUPFAM" id="SSF49562">
    <property type="entry name" value="C2 domain (Calcium/lipid-binding domain, CaLB)"/>
    <property type="match status" value="1"/>
</dbReference>
<feature type="domain" description="C2" evidence="1">
    <location>
        <begin position="60"/>
        <end position="186"/>
    </location>
</feature>
<evidence type="ECO:0000259" key="1">
    <source>
        <dbReference type="PROSITE" id="PS50004"/>
    </source>
</evidence>
<dbReference type="AlphaFoldDB" id="A0A1V9XMY3"/>
<dbReference type="InterPro" id="IPR035892">
    <property type="entry name" value="C2_domain_sf"/>
</dbReference>
<sequence>MGNKRPRNLDKFPDISPERCGELALLCLRRCTHYHGSKHREDDLKVSDEELEEYVRTLFKDAWANVNLKKDLSSYDTAHYIKFDFLGAIGLRAADPSELADPYIRIVYNGRVFFTKVKKNTLSPCWNEEIFIGPVKPDDSVWIEVWDWDPKSFLHSVVRLKDVRSFRGCGIYLRELFKCGEGDDLLGGVLFHFREVRALPLLFRKDIVFNMEKSGTLSFYAEFQCSEKDLILLYHSHYYLTLHLLIKSIPNMQQMCFKQIVCPAGRALLRRQAMGLSVSIKTICKLQAIHKAVVKYSLAINAVVMYDLALSLLDADLSDFERLELRNTSTAYKRLMEQRLLTSTVLEPQTPTDHVHLMGTLSLCLTLRNLGHASSLEVAERALNAYIVELGKKKSSDLVNRVKECNRPVTIIFRGLHAAINRLRRLHDLVHMSWSRDLSEVAHDSLEEFAISCRQEIALLKDPEDALKIYQVLKGFCEDFKVSTHVLSRCFSDNIVQVWLEQLEKEAPYWAMYVVKQDLLFARSVTPTSGQLLTKSCEEFLSRLHHNLSGIYGMTSKTLTLSESYAKTLSQCCLHYVRELYSAIEKHRYANRTGFASCFSRSVLIALNNMASTYKLLVTDLEEIVESREESERKQWKHLSNAGEDVFNHWSPRPTLAELRKTFEITAESIASSLADDSSDILAAVCESETYEQVRRKAANLNSLLAAQLDTLKMLTYPSLFKIIIGRTYEITLDHIIEILTNVTVIEPVEKPVFAAAVCECCAVLESFFLDPEYALPYHKVKTPRLAWILHTAAQLGKRSVRERPTVK</sequence>
<reference evidence="2 3" key="1">
    <citation type="journal article" date="2017" name="Gigascience">
        <title>Draft genome of the honey bee ectoparasitic mite, Tropilaelaps mercedesae, is shaped by the parasitic life history.</title>
        <authorList>
            <person name="Dong X."/>
            <person name="Armstrong S.D."/>
            <person name="Xia D."/>
            <person name="Makepeace B.L."/>
            <person name="Darby A.C."/>
            <person name="Kadowaki T."/>
        </authorList>
    </citation>
    <scope>NUCLEOTIDE SEQUENCE [LARGE SCALE GENOMIC DNA]</scope>
    <source>
        <strain evidence="2">Wuxi-XJTLU</strain>
    </source>
</reference>
<dbReference type="Gene3D" id="2.60.40.150">
    <property type="entry name" value="C2 domain"/>
    <property type="match status" value="1"/>
</dbReference>
<accession>A0A1V9XMY3</accession>
<dbReference type="Pfam" id="PF00168">
    <property type="entry name" value="C2"/>
    <property type="match status" value="1"/>
</dbReference>
<proteinExistence type="predicted"/>
<comment type="caution">
    <text evidence="2">The sequence shown here is derived from an EMBL/GenBank/DDBJ whole genome shotgun (WGS) entry which is preliminary data.</text>
</comment>
<gene>
    <name evidence="2" type="ORF">BIW11_08809</name>
</gene>